<dbReference type="Pfam" id="PF08238">
    <property type="entry name" value="Sel1"/>
    <property type="match status" value="3"/>
</dbReference>
<dbReference type="InterPro" id="IPR011990">
    <property type="entry name" value="TPR-like_helical_dom_sf"/>
</dbReference>
<evidence type="ECO:0008006" key="4">
    <source>
        <dbReference type="Google" id="ProtNLM"/>
    </source>
</evidence>
<dbReference type="InterPro" id="IPR006597">
    <property type="entry name" value="Sel1-like"/>
</dbReference>
<keyword evidence="3" id="KW-1185">Reference proteome</keyword>
<protein>
    <recommendedName>
        <fullName evidence="4">HCP-like protein</fullName>
    </recommendedName>
</protein>
<name>A0ABQ7KFE1_9FUNG</name>
<gene>
    <name evidence="2" type="ORF">BGZ96_005349</name>
</gene>
<reference evidence="2 3" key="1">
    <citation type="journal article" date="2020" name="Fungal Divers.">
        <title>Resolving the Mortierellaceae phylogeny through synthesis of multi-gene phylogenetics and phylogenomics.</title>
        <authorList>
            <person name="Vandepol N."/>
            <person name="Liber J."/>
            <person name="Desiro A."/>
            <person name="Na H."/>
            <person name="Kennedy M."/>
            <person name="Barry K."/>
            <person name="Grigoriev I.V."/>
            <person name="Miller A.N."/>
            <person name="O'Donnell K."/>
            <person name="Stajich J.E."/>
            <person name="Bonito G."/>
        </authorList>
    </citation>
    <scope>NUCLEOTIDE SEQUENCE [LARGE SCALE GENOMIC DNA]</scope>
    <source>
        <strain evidence="2 3">AD045</strain>
    </source>
</reference>
<organism evidence="2 3">
    <name type="scientific">Linnemannia gamsii</name>
    <dbReference type="NCBI Taxonomy" id="64522"/>
    <lineage>
        <taxon>Eukaryota</taxon>
        <taxon>Fungi</taxon>
        <taxon>Fungi incertae sedis</taxon>
        <taxon>Mucoromycota</taxon>
        <taxon>Mortierellomycotina</taxon>
        <taxon>Mortierellomycetes</taxon>
        <taxon>Mortierellales</taxon>
        <taxon>Mortierellaceae</taxon>
        <taxon>Linnemannia</taxon>
    </lineage>
</organism>
<dbReference type="EMBL" id="JAAAIM010000025">
    <property type="protein sequence ID" value="KAG0297685.1"/>
    <property type="molecule type" value="Genomic_DNA"/>
</dbReference>
<accession>A0ABQ7KFE1</accession>
<dbReference type="Gene3D" id="1.25.40.10">
    <property type="entry name" value="Tetratricopeptide repeat domain"/>
    <property type="match status" value="1"/>
</dbReference>
<dbReference type="PANTHER" id="PTHR11102">
    <property type="entry name" value="SEL-1-LIKE PROTEIN"/>
    <property type="match status" value="1"/>
</dbReference>
<sequence length="231" mass="25975">MSQVSQEFRSSRTKEIVRILSVRDNDGKQVIFWSDIKRQFRGASSIRKEGTAIVFLKNAANETLHPERIEPQPGAVLDVVVGSHTIEESLDLVENKIICDASTYYDLGVSYDKGGGGPTDPALALKNYVHAAELDHAEARTKIGILYRDGYGVEQSYPKAYEWFYKNAVKGAPGSQTELGDMFYYGRGVDKNHYKAKDWYQKAADKGHARGQKGNARPNRFVSDKLYLWSM</sequence>
<proteinExistence type="inferred from homology"/>
<dbReference type="InterPro" id="IPR050767">
    <property type="entry name" value="Sel1_AlgK"/>
</dbReference>
<comment type="caution">
    <text evidence="2">The sequence shown here is derived from an EMBL/GenBank/DDBJ whole genome shotgun (WGS) entry which is preliminary data.</text>
</comment>
<comment type="similarity">
    <text evidence="1">Belongs to the sel-1 family.</text>
</comment>
<evidence type="ECO:0000313" key="2">
    <source>
        <dbReference type="EMBL" id="KAG0297685.1"/>
    </source>
</evidence>
<dbReference type="PANTHER" id="PTHR11102:SF160">
    <property type="entry name" value="ERAD-ASSOCIATED E3 UBIQUITIN-PROTEIN LIGASE COMPONENT HRD3"/>
    <property type="match status" value="1"/>
</dbReference>
<evidence type="ECO:0000256" key="1">
    <source>
        <dbReference type="ARBA" id="ARBA00038101"/>
    </source>
</evidence>
<dbReference type="SMART" id="SM00671">
    <property type="entry name" value="SEL1"/>
    <property type="match status" value="3"/>
</dbReference>
<dbReference type="SUPFAM" id="SSF81901">
    <property type="entry name" value="HCP-like"/>
    <property type="match status" value="1"/>
</dbReference>
<dbReference type="Proteomes" id="UP001194696">
    <property type="component" value="Unassembled WGS sequence"/>
</dbReference>
<evidence type="ECO:0000313" key="3">
    <source>
        <dbReference type="Proteomes" id="UP001194696"/>
    </source>
</evidence>